<comment type="caution">
    <text evidence="2">The sequence shown here is derived from an EMBL/GenBank/DDBJ whole genome shotgun (WGS) entry which is preliminary data.</text>
</comment>
<dbReference type="EMBL" id="MPGH01000183">
    <property type="protein sequence ID" value="OLN85136.1"/>
    <property type="molecule type" value="Genomic_DNA"/>
</dbReference>
<sequence length="490" mass="53474">MHSMRRLFAIWPTIDTASNDVPESPAVHVAPGSCTAINAPKRPLTPTYTSVTVSLAKRSAVAAPEGRAAFFHNYPESSITIGTETENQYPLPGLTRTPPSPSGEEVPETLSFDRFSLGHSTVAGVEDPDSWMSQFVDLDNAPDGFVLATKGPNIYHDAASEGWLNTQKAISKPFPELNLEILGKGPHIDHKHRSEESPSKVDTPIGDDYYLDDAEEEEMLLLLEQGGDKPPCVPPSSVVHHMDGASRSTTTLDSNVCFSSPGASSLQSSKVDLVEPDLLDDDVDWDIVTACAQNATPTPVAKSGFSDFPRPATSSIPAPFVRPPFPTKTRDRSMVVGLSSKTMMRTCFRIGELLNAHTQSVRDKQDIVVELFARVSYSSRETITKTQHVQFWDLFTDRQPYLNGIFRGWKNGGPADGQSKTFLGPSGNNTLCRCICKLLYDKKATIGRSASILSIRETTWDEVHWALRIVTRDAVSEDGSNAVQTAPLAT</sequence>
<reference evidence="2 3" key="1">
    <citation type="submission" date="2016-11" db="EMBL/GenBank/DDBJ databases">
        <title>Draft Genome Assembly of Colletotrichum chlorophyti a pathogen of herbaceous plants.</title>
        <authorList>
            <person name="Gan P."/>
            <person name="Narusaka M."/>
            <person name="Tsushima A."/>
            <person name="Narusaka Y."/>
            <person name="Takano Y."/>
            <person name="Shirasu K."/>
        </authorList>
    </citation>
    <scope>NUCLEOTIDE SEQUENCE [LARGE SCALE GENOMIC DNA]</scope>
    <source>
        <strain evidence="2 3">NTL11</strain>
    </source>
</reference>
<organism evidence="2 3">
    <name type="scientific">Colletotrichum chlorophyti</name>
    <dbReference type="NCBI Taxonomy" id="708187"/>
    <lineage>
        <taxon>Eukaryota</taxon>
        <taxon>Fungi</taxon>
        <taxon>Dikarya</taxon>
        <taxon>Ascomycota</taxon>
        <taxon>Pezizomycotina</taxon>
        <taxon>Sordariomycetes</taxon>
        <taxon>Hypocreomycetidae</taxon>
        <taxon>Glomerellales</taxon>
        <taxon>Glomerellaceae</taxon>
        <taxon>Colletotrichum</taxon>
    </lineage>
</organism>
<dbReference type="Proteomes" id="UP000186583">
    <property type="component" value="Unassembled WGS sequence"/>
</dbReference>
<evidence type="ECO:0000313" key="2">
    <source>
        <dbReference type="EMBL" id="OLN85136.1"/>
    </source>
</evidence>
<keyword evidence="3" id="KW-1185">Reference proteome</keyword>
<evidence type="ECO:0000256" key="1">
    <source>
        <dbReference type="SAM" id="MobiDB-lite"/>
    </source>
</evidence>
<dbReference type="AlphaFoldDB" id="A0A1Q8RLC5"/>
<dbReference type="OrthoDB" id="5397183at2759"/>
<accession>A0A1Q8RLC5</accession>
<protein>
    <submittedName>
        <fullName evidence="2">Uncharacterized protein</fullName>
    </submittedName>
</protein>
<name>A0A1Q8RLC5_9PEZI</name>
<evidence type="ECO:0000313" key="3">
    <source>
        <dbReference type="Proteomes" id="UP000186583"/>
    </source>
</evidence>
<gene>
    <name evidence="2" type="ORF">CCHL11_06323</name>
</gene>
<proteinExistence type="predicted"/>
<feature type="region of interest" description="Disordered" evidence="1">
    <location>
        <begin position="87"/>
        <end position="107"/>
    </location>
</feature>